<dbReference type="AlphaFoldDB" id="A0A5Q0QGN1"/>
<feature type="domain" description="GH15-like" evidence="1">
    <location>
        <begin position="219"/>
        <end position="584"/>
    </location>
</feature>
<reference evidence="3 4" key="1">
    <citation type="submission" date="2019-10" db="EMBL/GenBank/DDBJ databases">
        <authorList>
            <person name="Dong K."/>
        </authorList>
    </citation>
    <scope>NUCLEOTIDE SEQUENCE [LARGE SCALE GENOMIC DNA]</scope>
    <source>
        <strain evidence="4">dk4302</strain>
    </source>
</reference>
<organism evidence="3 4">
    <name type="scientific">Sphingobacterium zhuxiongii</name>
    <dbReference type="NCBI Taxonomy" id="2662364"/>
    <lineage>
        <taxon>Bacteria</taxon>
        <taxon>Pseudomonadati</taxon>
        <taxon>Bacteroidota</taxon>
        <taxon>Sphingobacteriia</taxon>
        <taxon>Sphingobacteriales</taxon>
        <taxon>Sphingobacteriaceae</taxon>
        <taxon>Sphingobacterium</taxon>
    </lineage>
</organism>
<dbReference type="GO" id="GO:0004553">
    <property type="term" value="F:hydrolase activity, hydrolyzing O-glycosyl compounds"/>
    <property type="evidence" value="ECO:0007669"/>
    <property type="project" value="TreeGrafter"/>
</dbReference>
<protein>
    <submittedName>
        <fullName evidence="3">Glycoside hydrolase family 15 protein</fullName>
    </submittedName>
</protein>
<dbReference type="SUPFAM" id="SSF48208">
    <property type="entry name" value="Six-hairpin glycosidases"/>
    <property type="match status" value="1"/>
</dbReference>
<dbReference type="Pfam" id="PF19291">
    <property type="entry name" value="TREH_N"/>
    <property type="match status" value="1"/>
</dbReference>
<evidence type="ECO:0000259" key="2">
    <source>
        <dbReference type="Pfam" id="PF19291"/>
    </source>
</evidence>
<dbReference type="InterPro" id="IPR008928">
    <property type="entry name" value="6-hairpin_glycosidase_sf"/>
</dbReference>
<dbReference type="KEGG" id="sphe:GFH32_11535"/>
<dbReference type="Gene3D" id="1.50.10.10">
    <property type="match status" value="1"/>
</dbReference>
<dbReference type="InterPro" id="IPR012341">
    <property type="entry name" value="6hp_glycosidase-like_sf"/>
</dbReference>
<dbReference type="GO" id="GO:0005975">
    <property type="term" value="P:carbohydrate metabolic process"/>
    <property type="evidence" value="ECO:0007669"/>
    <property type="project" value="InterPro"/>
</dbReference>
<gene>
    <name evidence="3" type="ORF">GFH32_11535</name>
</gene>
<accession>A0A5Q0QGN1</accession>
<proteinExistence type="predicted"/>
<keyword evidence="3" id="KW-0378">Hydrolase</keyword>
<evidence type="ECO:0000313" key="4">
    <source>
        <dbReference type="Proteomes" id="UP000326921"/>
    </source>
</evidence>
<feature type="domain" description="Trehalase-like N-terminal" evidence="2">
    <location>
        <begin position="12"/>
        <end position="135"/>
    </location>
</feature>
<evidence type="ECO:0000259" key="1">
    <source>
        <dbReference type="Pfam" id="PF00723"/>
    </source>
</evidence>
<dbReference type="InterPro" id="IPR011613">
    <property type="entry name" value="GH15-like"/>
</dbReference>
<keyword evidence="4" id="KW-1185">Reference proteome</keyword>
<sequence length="607" mass="69629">MPHTKHTYNSGIIGNCAYIAHVNIDTNISWLCWPTFQDSFVFGGLLDDSYGGEYSIRPIGDIFSAKQTYLENTNVLCTTIECKEGSYRVTDFAPRFEQYERYFKPLIMIRKIEPIQGRPRIKATCEPVYQYGKTKLNKHRGSNHIQFENGDVSLRLATDIPISHFFDETAHVLSKPVYLVLTFGSPFEAPIERTCEEFLSRTIAYWQKWVKNASIPSFYQKEVIRSALALKLHQYEDTGAIIAASTTSLPEFPGSGRNWDYRFCWLRDSFYVLTALSHIGHFEEMEKYASFIANITQTDSGRLQPLYGILGKSDLVESQVDHLHGYLGNTPIRIGNQAHEHIQNDVYGQALIALLPLFTDQRFMYQNKGISKEWTNYILTKIEATIDEKDAGIWEFRNFQQRHCYSNLFQWAGATAAIKIARQNGFEEMEQKALLLQKKASAYIESCYDQGRGVYTNSTESTHLDASTLQLILMGYLDPASERARQHLSQLESELKGRQGLFYRYLHKDDFGKPKSTFLVCAFWYVEALACVGRLEEAQEVFQQLMSFGNHLMLFSEDVNEEDGSQWGNFPQAYSHVGLMNAAYRIAIKLDQPTFFENAGMHAYTKE</sequence>
<dbReference type="PANTHER" id="PTHR31616:SF0">
    <property type="entry name" value="GLUCAN 1,4-ALPHA-GLUCOSIDASE"/>
    <property type="match status" value="1"/>
</dbReference>
<dbReference type="Pfam" id="PF00723">
    <property type="entry name" value="Glyco_hydro_15"/>
    <property type="match status" value="1"/>
</dbReference>
<dbReference type="InterPro" id="IPR045582">
    <property type="entry name" value="Trehalase-like_N"/>
</dbReference>
<dbReference type="PANTHER" id="PTHR31616">
    <property type="entry name" value="TREHALASE"/>
    <property type="match status" value="1"/>
</dbReference>
<evidence type="ECO:0000313" key="3">
    <source>
        <dbReference type="EMBL" id="QGA28241.1"/>
    </source>
</evidence>
<dbReference type="Proteomes" id="UP000326921">
    <property type="component" value="Chromosome"/>
</dbReference>
<dbReference type="EMBL" id="CP045652">
    <property type="protein sequence ID" value="QGA28241.1"/>
    <property type="molecule type" value="Genomic_DNA"/>
</dbReference>
<name>A0A5Q0QGN1_9SPHI</name>